<dbReference type="InterPro" id="IPR019609">
    <property type="entry name" value="Variant_surf_glycoprt_trypan_C"/>
</dbReference>
<evidence type="ECO:0000256" key="6">
    <source>
        <dbReference type="ARBA" id="ARBA00023180"/>
    </source>
</evidence>
<comment type="function">
    <text evidence="1">VSG forms a coat on the surface of the parasite. The trypanosome evades the immune response of the host by expressing a series of antigenically distinct VSGs from an estimated 1000 VSG genes.</text>
</comment>
<dbReference type="Pfam" id="PF10659">
    <property type="entry name" value="Trypan_glycop_C"/>
    <property type="match status" value="1"/>
</dbReference>
<dbReference type="GO" id="GO:0042783">
    <property type="term" value="P:symbiont-mediated evasion of host immune response"/>
    <property type="evidence" value="ECO:0007669"/>
    <property type="project" value="InterPro"/>
</dbReference>
<feature type="region of interest" description="Disordered" evidence="8">
    <location>
        <begin position="176"/>
        <end position="220"/>
    </location>
</feature>
<comment type="subcellular location">
    <subcellularLocation>
        <location evidence="2">Cell membrane</location>
        <topology evidence="2">Lipid-anchor</topology>
        <topology evidence="2">GPI-anchor</topology>
    </subcellularLocation>
</comment>
<feature type="domain" description="Trypanosome variant surface glycoprotein C-terminal" evidence="10">
    <location>
        <begin position="156"/>
        <end position="219"/>
    </location>
</feature>
<evidence type="ECO:0000256" key="3">
    <source>
        <dbReference type="ARBA" id="ARBA00022475"/>
    </source>
</evidence>
<keyword evidence="4" id="KW-0336">GPI-anchor</keyword>
<evidence type="ECO:0000256" key="2">
    <source>
        <dbReference type="ARBA" id="ARBA00004609"/>
    </source>
</evidence>
<keyword evidence="7" id="KW-0449">Lipoprotein</keyword>
<name>A0A1V0FYQ8_9TRYP</name>
<dbReference type="Gene3D" id="3.30.1680.30">
    <property type="match status" value="1"/>
</dbReference>
<evidence type="ECO:0000313" key="11">
    <source>
        <dbReference type="EMBL" id="ARB51018.1"/>
    </source>
</evidence>
<evidence type="ECO:0000256" key="7">
    <source>
        <dbReference type="ARBA" id="ARBA00023288"/>
    </source>
</evidence>
<feature type="domain" description="Trypanosome variant surface glycoprotein A-type N-terminal" evidence="9">
    <location>
        <begin position="8"/>
        <end position="114"/>
    </location>
</feature>
<dbReference type="SUPFAM" id="SSF58087">
    <property type="entry name" value="Variant surface glycoprotein (N-terminal domain)"/>
    <property type="match status" value="1"/>
</dbReference>
<reference evidence="11" key="1">
    <citation type="submission" date="2016-12" db="EMBL/GenBank/DDBJ databases">
        <title>Extending the VSGnome of Trypanosoma brucei strain TREU927.</title>
        <authorList>
            <person name="Cross G.A."/>
        </authorList>
    </citation>
    <scope>NUCLEOTIDE SEQUENCE</scope>
    <source>
        <strain evidence="11">Tb927.99.2137</strain>
    </source>
</reference>
<feature type="compositionally biased region" description="Basic and acidic residues" evidence="8">
    <location>
        <begin position="209"/>
        <end position="220"/>
    </location>
</feature>
<dbReference type="AlphaFoldDB" id="A0A1V0FYQ8"/>
<dbReference type="GO" id="GO:0098552">
    <property type="term" value="C:side of membrane"/>
    <property type="evidence" value="ECO:0007669"/>
    <property type="project" value="UniProtKB-KW"/>
</dbReference>
<proteinExistence type="predicted"/>
<keyword evidence="6" id="KW-0325">Glycoprotein</keyword>
<keyword evidence="5" id="KW-0472">Membrane</keyword>
<dbReference type="Gene3D" id="3.30.1680.40">
    <property type="match status" value="1"/>
</dbReference>
<evidence type="ECO:0000256" key="1">
    <source>
        <dbReference type="ARBA" id="ARBA00002523"/>
    </source>
</evidence>
<dbReference type="VEuPathDB" id="TriTrypDB:Tb427_000386200"/>
<dbReference type="Pfam" id="PF00913">
    <property type="entry name" value="Trypan_glycop"/>
    <property type="match status" value="1"/>
</dbReference>
<keyword evidence="3" id="KW-1003">Cell membrane</keyword>
<evidence type="ECO:0000259" key="9">
    <source>
        <dbReference type="Pfam" id="PF00913"/>
    </source>
</evidence>
<sequence>MTVYITTGTTSKTARGNQWQSAYHGLKEIETLTANLAVNATAAAERQTALQELINRIDNNKDELPTTTPESLVATLFPKPSHDKIAKFIGEVEETTLTTQIAGIKAATKLRDIMPGTQIGALTAALVIKMRQNIENLKKQQNNSARADNHVNADICTKIDDRKTCDDKPYCSYNETETDTNKKCQFNETKASKSGVPVAQAQTTGTETTTDKCKDKKKDD</sequence>
<dbReference type="InterPro" id="IPR001812">
    <property type="entry name" value="Trypano_VSG_A_N_dom"/>
</dbReference>
<dbReference type="EMBL" id="KY404767">
    <property type="protein sequence ID" value="ARB51018.1"/>
    <property type="molecule type" value="Genomic_DNA"/>
</dbReference>
<evidence type="ECO:0000256" key="4">
    <source>
        <dbReference type="ARBA" id="ARBA00022622"/>
    </source>
</evidence>
<organism evidence="11">
    <name type="scientific">Trypanosoma brucei</name>
    <dbReference type="NCBI Taxonomy" id="5691"/>
    <lineage>
        <taxon>Eukaryota</taxon>
        <taxon>Discoba</taxon>
        <taxon>Euglenozoa</taxon>
        <taxon>Kinetoplastea</taxon>
        <taxon>Metakinetoplastina</taxon>
        <taxon>Trypanosomatida</taxon>
        <taxon>Trypanosomatidae</taxon>
        <taxon>Trypanosoma</taxon>
    </lineage>
</organism>
<evidence type="ECO:0000256" key="5">
    <source>
        <dbReference type="ARBA" id="ARBA00023136"/>
    </source>
</evidence>
<accession>A0A1V0FYQ8</accession>
<protein>
    <submittedName>
        <fullName evidence="11">Variant surface glycoprotein</fullName>
    </submittedName>
</protein>
<dbReference type="GO" id="GO:0005886">
    <property type="term" value="C:plasma membrane"/>
    <property type="evidence" value="ECO:0007669"/>
    <property type="project" value="UniProtKB-SubCell"/>
</dbReference>
<dbReference type="Gene3D" id="1.10.470.10">
    <property type="entry name" value="Variant Surface Glycoprotein, subunit A, domain 2"/>
    <property type="match status" value="1"/>
</dbReference>
<evidence type="ECO:0000259" key="10">
    <source>
        <dbReference type="Pfam" id="PF10659"/>
    </source>
</evidence>
<evidence type="ECO:0000256" key="8">
    <source>
        <dbReference type="SAM" id="MobiDB-lite"/>
    </source>
</evidence>